<dbReference type="InterPro" id="IPR008042">
    <property type="entry name" value="Retrotrans_Pao"/>
</dbReference>
<feature type="non-terminal residue" evidence="3">
    <location>
        <position position="1745"/>
    </location>
</feature>
<feature type="domain" description="Integrase catalytic" evidence="2">
    <location>
        <begin position="1440"/>
        <end position="1634"/>
    </location>
</feature>
<dbReference type="PANTHER" id="PTHR47331:SF5">
    <property type="entry name" value="RIBONUCLEASE H"/>
    <property type="match status" value="1"/>
</dbReference>
<feature type="compositionally biased region" description="Polar residues" evidence="1">
    <location>
        <begin position="300"/>
        <end position="347"/>
    </location>
</feature>
<dbReference type="InterPro" id="IPR036397">
    <property type="entry name" value="RNaseH_sf"/>
</dbReference>
<feature type="non-terminal residue" evidence="3">
    <location>
        <position position="1"/>
    </location>
</feature>
<dbReference type="InterPro" id="IPR001878">
    <property type="entry name" value="Znf_CCHC"/>
</dbReference>
<dbReference type="Pfam" id="PF03564">
    <property type="entry name" value="DUF1759"/>
    <property type="match status" value="1"/>
</dbReference>
<dbReference type="GO" id="GO:0003676">
    <property type="term" value="F:nucleic acid binding"/>
    <property type="evidence" value="ECO:0007669"/>
    <property type="project" value="InterPro"/>
</dbReference>
<evidence type="ECO:0000259" key="2">
    <source>
        <dbReference type="PROSITE" id="PS50994"/>
    </source>
</evidence>
<dbReference type="InterPro" id="IPR043502">
    <property type="entry name" value="DNA/RNA_pol_sf"/>
</dbReference>
<feature type="region of interest" description="Disordered" evidence="1">
    <location>
        <begin position="433"/>
        <end position="456"/>
    </location>
</feature>
<dbReference type="InterPro" id="IPR040676">
    <property type="entry name" value="DUF5641"/>
</dbReference>
<dbReference type="InterPro" id="IPR012337">
    <property type="entry name" value="RNaseH-like_sf"/>
</dbReference>
<dbReference type="InterPro" id="IPR005312">
    <property type="entry name" value="DUF1759"/>
</dbReference>
<dbReference type="PROSITE" id="PS50994">
    <property type="entry name" value="INTEGRASE"/>
    <property type="match status" value="1"/>
</dbReference>
<dbReference type="SUPFAM" id="SSF56672">
    <property type="entry name" value="DNA/RNA polymerases"/>
    <property type="match status" value="1"/>
</dbReference>
<reference evidence="3" key="1">
    <citation type="journal article" date="2014" name="PLoS Negl. Trop. Dis.">
        <title>An updated insight into the Sialotranscriptome of Triatoma infestans: developmental stage and geographic variations.</title>
        <authorList>
            <person name="Schwarz A."/>
            <person name="Medrano-Mercado N."/>
            <person name="Schaub G.A."/>
            <person name="Struchiner C.J."/>
            <person name="Bargues M.D."/>
            <person name="Levy M.Z."/>
            <person name="Ribeiro J.M."/>
        </authorList>
    </citation>
    <scope>NUCLEOTIDE SEQUENCE</scope>
    <source>
        <strain evidence="3">Chile</strain>
        <tissue evidence="3">Salivary glands</tissue>
    </source>
</reference>
<dbReference type="Gene3D" id="2.40.70.10">
    <property type="entry name" value="Acid Proteases"/>
    <property type="match status" value="1"/>
</dbReference>
<dbReference type="Pfam" id="PF18701">
    <property type="entry name" value="DUF5641"/>
    <property type="match status" value="1"/>
</dbReference>
<dbReference type="Gene3D" id="3.30.420.10">
    <property type="entry name" value="Ribonuclease H-like superfamily/Ribonuclease H"/>
    <property type="match status" value="1"/>
</dbReference>
<dbReference type="SUPFAM" id="SSF53098">
    <property type="entry name" value="Ribonuclease H-like"/>
    <property type="match status" value="1"/>
</dbReference>
<dbReference type="InterPro" id="IPR001584">
    <property type="entry name" value="Integrase_cat-core"/>
</dbReference>
<dbReference type="PANTHER" id="PTHR47331">
    <property type="entry name" value="PHD-TYPE DOMAIN-CONTAINING PROTEIN"/>
    <property type="match status" value="1"/>
</dbReference>
<sequence>RKKLAAIVKEIKSVVDEARAAVAGQDSRAENRFLGAFRSLDTVYENFKTIWDRLMELYLLKGSESIFPSDEDTTIQQAIVRYYRECCEVYVLFTKPMSKSISNSDVTGACTSRVSQRNLPEIKLPQFDGRLKQWPMFRDTFTSLVHSDASLTPMEKYHFLLGSLSGRALSALKSVPLTAENYEQAWTALNTQFNNRRRLAQSYLNQIINFKPLQGKSSFSSLQEFLSVVGENITSLNQLKINDLSEYILFELAVRCLDSVTRESFEICMMEENVEFPTAIRLMSFVQSRCNSLALANPPSDESTPPKASTCLNTPNKFQPRGTSLTSRKSGTSLVVQTSSASTSSNKGVEVKSPSDATKSKRLSCFVCTKPHILRECPTYQSKSPTARHQLLSEWSGCRNCLHPGHRTNQCTSRNVCRECSRRHHTTLHFSTPAKPTQQAVTISNTPAPPGTEDRSTLTSITNENTEVLLGTALARIRDHLGHYQPVRLVIDCGSQYSFISQPCIERLHLTPASFKKGISGIGQTSLKEVKGKVSCSLIPVDSNNVELQVDGVVVPTITSHLPQVTVPIEVRQHYIGLTLADPEFWKPGPIDLLLGADVFAQVVSGLPSVIKPSRPQVVDTIFGKVLIGQFVSACSPPNHTSLFISGEPNIADIMKKFWETEEIHKSIPTSADEQKCENHFQHTHQRTESGRYMVSLPFKEEFNPGYDSRSLALKRLFHLENRWSKDPQLRLHYQTFMQTYFEMNHMSRALSSAHYIIPHHAVVKRDAADIRLRVVFDGSAKTSNGSLNDHLLVGHKLQADISSILLNFRRHRIAFTADIVKMYRQILVAPADRKYQHILWRADPSDPVEEFALNTITYGLACSPYLAMRVIKQLVIDEGEAYPQASEVLLGDIYVDDIVTGAASISEAVHLRDQLINLLSRGGFLLSKWASNSSEVIARENPSSSPLISLTSSEDHVVKVLGMQWDPQEDVYSYKLQDIISSSMTKRLILSTIARIFDPLGYLAPIVFAAKLLLQDVWQAGIDWDTQIPEDLEQTWLALINDLPHITHIKIPRFVPVAKDITCKLVGFCDASERGYCASIYLLTKHSSGFQTFLIKAKTKVAPVKPLTIPRLELLGALLLARLYSSLSSFRKHMSSPSEDIFFTDSTIVLNWLNMPPQNLKIFVAHRVVEITDPIPVARWQHVSTSDNPADLGSRGLAPSALVHSSLWWNGPPWLCQSEASWPATPYNNIPSTTLPEVKLSKTVLAATATFPEIVSWMEQFSSYVTLVRSMAFVLRFIQTCKSKTQTVGPITAGEFRQANQKCIYLLQRHYYPEAFAESLPSSASPSVAICRSLNTFIAQDGLVRVGGRIRHSSLKEHQKHPLLLPRRSHFNNLLVDYLHRSHLHVGPATLQSIIQRNYWIPAARSLIKQRKSKCLTCLKLSQAARATYMGDLPAERLQECRPFYHVGVDFAGPFLCRETSRRRAPLIKAYLCFFICFATKATHLEVVPNLSTEGFLDAFDRFIARRGVPAKVFSDCGTNFKGAAHYLKELAQWQATKETREALINYSQQKAIEWKFNPPYTPHFGGLWEANIKVVKSLLLKTLGNQPYLERELTTMFTKIEAILNSRPLSPLSSDPSDLQALTPGHFLIGQPLAAIPETSVSDVPDSLLSRWQLLRKRIQNFWDRWRNEYLHTLQQRKKWTKITPNVQIGDLVLLKDTLASPLQWPLARIVEVHPGHDGVVRVVTVRTAHGNHKRSILKLVSL</sequence>
<dbReference type="GO" id="GO:0008270">
    <property type="term" value="F:zinc ion binding"/>
    <property type="evidence" value="ECO:0007669"/>
    <property type="project" value="InterPro"/>
</dbReference>
<evidence type="ECO:0000256" key="1">
    <source>
        <dbReference type="SAM" id="MobiDB-lite"/>
    </source>
</evidence>
<dbReference type="InterPro" id="IPR021109">
    <property type="entry name" value="Peptidase_aspartic_dom_sf"/>
</dbReference>
<dbReference type="GO" id="GO:0015074">
    <property type="term" value="P:DNA integration"/>
    <property type="evidence" value="ECO:0007669"/>
    <property type="project" value="InterPro"/>
</dbReference>
<organism evidence="3">
    <name type="scientific">Triatoma infestans</name>
    <name type="common">Assassin bug</name>
    <dbReference type="NCBI Taxonomy" id="30076"/>
    <lineage>
        <taxon>Eukaryota</taxon>
        <taxon>Metazoa</taxon>
        <taxon>Ecdysozoa</taxon>
        <taxon>Arthropoda</taxon>
        <taxon>Hexapoda</taxon>
        <taxon>Insecta</taxon>
        <taxon>Pterygota</taxon>
        <taxon>Neoptera</taxon>
        <taxon>Paraneoptera</taxon>
        <taxon>Hemiptera</taxon>
        <taxon>Heteroptera</taxon>
        <taxon>Panheteroptera</taxon>
        <taxon>Cimicomorpha</taxon>
        <taxon>Reduviidae</taxon>
        <taxon>Triatominae</taxon>
        <taxon>Triatoma</taxon>
    </lineage>
</organism>
<dbReference type="GO" id="GO:0071897">
    <property type="term" value="P:DNA biosynthetic process"/>
    <property type="evidence" value="ECO:0007669"/>
    <property type="project" value="UniProtKB-ARBA"/>
</dbReference>
<dbReference type="GO" id="GO:0042575">
    <property type="term" value="C:DNA polymerase complex"/>
    <property type="evidence" value="ECO:0007669"/>
    <property type="project" value="UniProtKB-ARBA"/>
</dbReference>
<feature type="region of interest" description="Disordered" evidence="1">
    <location>
        <begin position="296"/>
        <end position="355"/>
    </location>
</feature>
<dbReference type="EMBL" id="GBBI01004410">
    <property type="protein sequence ID" value="JAC14302.1"/>
    <property type="molecule type" value="mRNA"/>
</dbReference>
<name>A0A023EYR9_TRIIF</name>
<accession>A0A023EYR9</accession>
<dbReference type="SMART" id="SM00343">
    <property type="entry name" value="ZnF_C2HC"/>
    <property type="match status" value="2"/>
</dbReference>
<feature type="compositionally biased region" description="Polar residues" evidence="1">
    <location>
        <begin position="433"/>
        <end position="446"/>
    </location>
</feature>
<protein>
    <submittedName>
        <fullName evidence="3">Putative bel12 ag transposon polyprotein</fullName>
    </submittedName>
</protein>
<evidence type="ECO:0000313" key="3">
    <source>
        <dbReference type="EMBL" id="JAC14302.1"/>
    </source>
</evidence>
<proteinExistence type="evidence at transcript level"/>
<dbReference type="Pfam" id="PF05380">
    <property type="entry name" value="Peptidase_A17"/>
    <property type="match status" value="1"/>
</dbReference>